<dbReference type="Pfam" id="PF06527">
    <property type="entry name" value="TniQ"/>
    <property type="match status" value="1"/>
</dbReference>
<keyword evidence="5" id="KW-1185">Reference proteome</keyword>
<evidence type="ECO:0000313" key="2">
    <source>
        <dbReference type="EMBL" id="MQT24498.1"/>
    </source>
</evidence>
<evidence type="ECO:0000259" key="1">
    <source>
        <dbReference type="Pfam" id="PF06527"/>
    </source>
</evidence>
<evidence type="ECO:0000313" key="5">
    <source>
        <dbReference type="Proteomes" id="UP000713985"/>
    </source>
</evidence>
<gene>
    <name evidence="3" type="ORF">GHN41_03320</name>
    <name evidence="2" type="ORF">GHN94_01445</name>
</gene>
<dbReference type="Proteomes" id="UP000713985">
    <property type="component" value="Unassembled WGS sequence"/>
</dbReference>
<dbReference type="EMBL" id="WIVT01000002">
    <property type="protein sequence ID" value="MQU15480.1"/>
    <property type="molecule type" value="Genomic_DNA"/>
</dbReference>
<name>A0A6G1W0C9_9PSED</name>
<dbReference type="InterPro" id="IPR009492">
    <property type="entry name" value="TniQ"/>
</dbReference>
<organism evidence="3 4">
    <name type="scientific">Pseudomonas helleri</name>
    <dbReference type="NCBI Taxonomy" id="1608996"/>
    <lineage>
        <taxon>Bacteria</taxon>
        <taxon>Pseudomonadati</taxon>
        <taxon>Pseudomonadota</taxon>
        <taxon>Gammaproteobacteria</taxon>
        <taxon>Pseudomonadales</taxon>
        <taxon>Pseudomonadaceae</taxon>
        <taxon>Pseudomonas</taxon>
    </lineage>
</organism>
<accession>A0A6G1W0C9</accession>
<protein>
    <recommendedName>
        <fullName evidence="1">TniQ domain-containing protein</fullName>
    </recommendedName>
</protein>
<proteinExistence type="predicted"/>
<reference evidence="4 5" key="1">
    <citation type="submission" date="2019-10" db="EMBL/GenBank/DDBJ databases">
        <title>Evaluation of single-gene subtyping targets for Pseudomonas.</title>
        <authorList>
            <person name="Reichler S.J."/>
            <person name="Orsi R.H."/>
            <person name="Wiedmann M."/>
            <person name="Martin N.H."/>
            <person name="Murphy S.I."/>
        </authorList>
    </citation>
    <scope>NUCLEOTIDE SEQUENCE [LARGE SCALE GENOMIC DNA]</scope>
    <source>
        <strain evidence="2 5">FSL R10-0802</strain>
        <strain evidence="3 4">FSL R10-1594</strain>
    </source>
</reference>
<dbReference type="OrthoDB" id="6917259at2"/>
<dbReference type="Proteomes" id="UP000443000">
    <property type="component" value="Unassembled WGS sequence"/>
</dbReference>
<evidence type="ECO:0000313" key="3">
    <source>
        <dbReference type="EMBL" id="MQU15480.1"/>
    </source>
</evidence>
<dbReference type="RefSeq" id="WP_153404008.1">
    <property type="nucleotide sequence ID" value="NZ_JBITTT010000003.1"/>
</dbReference>
<comment type="caution">
    <text evidence="3">The sequence shown here is derived from an EMBL/GenBank/DDBJ whole genome shotgun (WGS) entry which is preliminary data.</text>
</comment>
<dbReference type="EMBL" id="WIWP01000001">
    <property type="protein sequence ID" value="MQT24498.1"/>
    <property type="molecule type" value="Genomic_DNA"/>
</dbReference>
<evidence type="ECO:0000313" key="4">
    <source>
        <dbReference type="Proteomes" id="UP000443000"/>
    </source>
</evidence>
<sequence>MLLPVHPQPRQGELLSSWMVRLAFSNVFALHTFYFSLLEYKAPIWNRDIDRHPPPALLEVLKNHTQQSELAIQSMTLSYYEGMLFETLPVCGDAIWLLPAGIYHRTRRREGMQFCPLCLQSDSEPFYRRAWRLAFCTVCREHSCLMLQHCPYCESPVAFHRHGMGWLKSPAPFSIRLCHHCGFDLGMAKPAQVSWPDAQSRELMCDMLNMLEGNAWSGGPLALCSSLSFFNGLRILLGAIGGRNGKRVRAALCERLGLSFDIEPNRDFEYQSTITRFNLLTTGLWLISDWPSRFLEVFQGEGFTRSRFSDNLHIHPYWLQLQVARHLDTRPYLPSYEEVVAAANYLFVNNIAVTTDSLGGLMGIKRDVARRAVVLWKANYGPSL</sequence>
<feature type="domain" description="TniQ" evidence="1">
    <location>
        <begin position="4"/>
        <end position="145"/>
    </location>
</feature>
<dbReference type="AlphaFoldDB" id="A0A6G1W0C9"/>